<gene>
    <name evidence="1" type="ORF">IEO21_05825</name>
</gene>
<organism evidence="1 2">
    <name type="scientific">Rhodonia placenta</name>
    <dbReference type="NCBI Taxonomy" id="104341"/>
    <lineage>
        <taxon>Eukaryota</taxon>
        <taxon>Fungi</taxon>
        <taxon>Dikarya</taxon>
        <taxon>Basidiomycota</taxon>
        <taxon>Agaricomycotina</taxon>
        <taxon>Agaricomycetes</taxon>
        <taxon>Polyporales</taxon>
        <taxon>Adustoporiaceae</taxon>
        <taxon>Rhodonia</taxon>
    </lineage>
</organism>
<evidence type="ECO:0000313" key="1">
    <source>
        <dbReference type="EMBL" id="KAF9812992.1"/>
    </source>
</evidence>
<sequence>MDVLSRAFPEVREVDVYDCKLVNKSEGPIWASLDYVRGDACSLSCWPTICPTKYIELRVIVVLGNPSYGQYQREAVIQILKNASPIRLSMGVTAGADPQFWEQVVEALPRLRILELTMSLETIGGSAETLRALQRWSNSLSAFKDLKAIYVQLRIDSVIRQSTRHTSAVQPSEITKTYVLSMLPNLLSLTVPALRLCSIAFRRLVWDHNGKVDIVSDPVSWWRIVGSGPGRMAQSVSCEAGERVVAHVCSLIQNSSNDYDGEFPARDLLIRTLNAGCQIHNAGRHCGRKSCDSIAVTNTGFSVTVAGACAVCTYNGKTNIDKPPIAKHTSNQGGAEARGRSRQWCRDVDGRPIGY</sequence>
<accession>A0A8H7P1F5</accession>
<name>A0A8H7P1F5_9APHY</name>
<reference evidence="1" key="2">
    <citation type="journal article" name="Front. Microbiol.">
        <title>Degradative Capacity of Two Strains of Rhodonia placenta: From Phenotype to Genotype.</title>
        <authorList>
            <person name="Kolle M."/>
            <person name="Horta M.A.C."/>
            <person name="Nowrousian M."/>
            <person name="Ohm R.A."/>
            <person name="Benz J.P."/>
            <person name="Pilgard A."/>
        </authorList>
    </citation>
    <scope>NUCLEOTIDE SEQUENCE</scope>
    <source>
        <strain evidence="1">FPRL280</strain>
    </source>
</reference>
<comment type="caution">
    <text evidence="1">The sequence shown here is derived from an EMBL/GenBank/DDBJ whole genome shotgun (WGS) entry which is preliminary data.</text>
</comment>
<dbReference type="EMBL" id="JADOXO010000115">
    <property type="protein sequence ID" value="KAF9812992.1"/>
    <property type="molecule type" value="Genomic_DNA"/>
</dbReference>
<reference evidence="1" key="1">
    <citation type="submission" date="2020-11" db="EMBL/GenBank/DDBJ databases">
        <authorList>
            <person name="Koelle M."/>
            <person name="Horta M.A.C."/>
            <person name="Nowrousian M."/>
            <person name="Ohm R.A."/>
            <person name="Benz P."/>
            <person name="Pilgard A."/>
        </authorList>
    </citation>
    <scope>NUCLEOTIDE SEQUENCE</scope>
    <source>
        <strain evidence="1">FPRL280</strain>
    </source>
</reference>
<dbReference type="Proteomes" id="UP000639403">
    <property type="component" value="Unassembled WGS sequence"/>
</dbReference>
<protein>
    <submittedName>
        <fullName evidence="1">Uncharacterized protein</fullName>
    </submittedName>
</protein>
<dbReference type="AlphaFoldDB" id="A0A8H7P1F5"/>
<evidence type="ECO:0000313" key="2">
    <source>
        <dbReference type="Proteomes" id="UP000639403"/>
    </source>
</evidence>
<proteinExistence type="predicted"/>